<dbReference type="STRING" id="649333.SAMN04487989_10323"/>
<organism evidence="1 2">
    <name type="scientific">Bizionia echini</name>
    <dbReference type="NCBI Taxonomy" id="649333"/>
    <lineage>
        <taxon>Bacteria</taxon>
        <taxon>Pseudomonadati</taxon>
        <taxon>Bacteroidota</taxon>
        <taxon>Flavobacteriia</taxon>
        <taxon>Flavobacteriales</taxon>
        <taxon>Flavobacteriaceae</taxon>
        <taxon>Bizionia</taxon>
    </lineage>
</organism>
<dbReference type="RefSeq" id="WP_092207613.1">
    <property type="nucleotide sequence ID" value="NZ_FOVN01000003.1"/>
</dbReference>
<dbReference type="CDD" id="cd02440">
    <property type="entry name" value="AdoMet_MTases"/>
    <property type="match status" value="1"/>
</dbReference>
<accession>A0A1I5BCN9</accession>
<protein>
    <submittedName>
        <fullName evidence="1">Methyltransferase domain-containing protein</fullName>
    </submittedName>
</protein>
<keyword evidence="2" id="KW-1185">Reference proteome</keyword>
<dbReference type="EMBL" id="FOVN01000003">
    <property type="protein sequence ID" value="SFN72456.1"/>
    <property type="molecule type" value="Genomic_DNA"/>
</dbReference>
<dbReference type="SUPFAM" id="SSF53335">
    <property type="entry name" value="S-adenosyl-L-methionine-dependent methyltransferases"/>
    <property type="match status" value="1"/>
</dbReference>
<keyword evidence="1" id="KW-0808">Transferase</keyword>
<name>A0A1I5BCN9_9FLAO</name>
<dbReference type="OrthoDB" id="3896938at2"/>
<dbReference type="GO" id="GO:0032259">
    <property type="term" value="P:methylation"/>
    <property type="evidence" value="ECO:0007669"/>
    <property type="project" value="UniProtKB-KW"/>
</dbReference>
<dbReference type="Pfam" id="PF13489">
    <property type="entry name" value="Methyltransf_23"/>
    <property type="match status" value="1"/>
</dbReference>
<keyword evidence="1" id="KW-0489">Methyltransferase</keyword>
<evidence type="ECO:0000313" key="2">
    <source>
        <dbReference type="Proteomes" id="UP000198705"/>
    </source>
</evidence>
<proteinExistence type="predicted"/>
<reference evidence="2" key="1">
    <citation type="submission" date="2016-10" db="EMBL/GenBank/DDBJ databases">
        <authorList>
            <person name="Varghese N."/>
            <person name="Submissions S."/>
        </authorList>
    </citation>
    <scope>NUCLEOTIDE SEQUENCE [LARGE SCALE GENOMIC DNA]</scope>
    <source>
        <strain evidence="2">DSM 23925</strain>
    </source>
</reference>
<dbReference type="GO" id="GO:0008168">
    <property type="term" value="F:methyltransferase activity"/>
    <property type="evidence" value="ECO:0007669"/>
    <property type="project" value="UniProtKB-KW"/>
</dbReference>
<evidence type="ECO:0000313" key="1">
    <source>
        <dbReference type="EMBL" id="SFN72456.1"/>
    </source>
</evidence>
<dbReference type="InterPro" id="IPR029063">
    <property type="entry name" value="SAM-dependent_MTases_sf"/>
</dbReference>
<gene>
    <name evidence="1" type="ORF">SAMN04487989_10323</name>
</gene>
<dbReference type="Gene3D" id="3.40.50.150">
    <property type="entry name" value="Vaccinia Virus protein VP39"/>
    <property type="match status" value="1"/>
</dbReference>
<dbReference type="Proteomes" id="UP000198705">
    <property type="component" value="Unassembled WGS sequence"/>
</dbReference>
<sequence>MTTYEFMRWLTFPLMTTHLVTVRNDIKRLIKSGVSSGKPFSILDVGGRKSPYTINLPAAVTLLDVPQEAGTKEALNLGFTDSILTTIQKKRSNITDVIIQDMTQSTIEEARFDAVVSIEVIEHVEADVLFVKHIAAVIKKGGWAYFTTPNGDYIKNEGPGKNPDHVRHYTRQGLHDLLSHYFDTVEVHYAVSTGRYRVWSLQSLKTINPVRFVQSLVGTVVNRFQSKGVETRAEHTAHLIAVAYK</sequence>
<dbReference type="AlphaFoldDB" id="A0A1I5BCN9"/>